<dbReference type="PANTHER" id="PTHR42759">
    <property type="entry name" value="MOXR FAMILY PROTEIN"/>
    <property type="match status" value="1"/>
</dbReference>
<evidence type="ECO:0000256" key="9">
    <source>
        <dbReference type="ARBA" id="ARBA00049360"/>
    </source>
</evidence>
<dbReference type="InterPro" id="IPR003593">
    <property type="entry name" value="AAA+_ATPase"/>
</dbReference>
<dbReference type="InterPro" id="IPR050764">
    <property type="entry name" value="CbbQ/NirQ/NorQ/GpvN"/>
</dbReference>
<dbReference type="NCBIfam" id="TIGR02640">
    <property type="entry name" value="gas_vesic_GvpN"/>
    <property type="match status" value="1"/>
</dbReference>
<evidence type="ECO:0000313" key="11">
    <source>
        <dbReference type="EMBL" id="CDQ22758.1"/>
    </source>
</evidence>
<feature type="domain" description="AAA+ ATPase" evidence="10">
    <location>
        <begin position="36"/>
        <end position="204"/>
    </location>
</feature>
<comment type="similarity">
    <text evidence="2">Belongs to the CbbQ/NirQ/NorQ/GpvN family.</text>
</comment>
<comment type="catalytic activity">
    <reaction evidence="9">
        <text>ATP + H2O = ADP + phosphate + H(+)</text>
        <dbReference type="Rhea" id="RHEA:13065"/>
        <dbReference type="ChEBI" id="CHEBI:15377"/>
        <dbReference type="ChEBI" id="CHEBI:15378"/>
        <dbReference type="ChEBI" id="CHEBI:30616"/>
        <dbReference type="ChEBI" id="CHEBI:43474"/>
        <dbReference type="ChEBI" id="CHEBI:456216"/>
    </reaction>
</comment>
<evidence type="ECO:0000256" key="4">
    <source>
        <dbReference type="ARBA" id="ARBA00022741"/>
    </source>
</evidence>
<evidence type="ECO:0000256" key="5">
    <source>
        <dbReference type="ARBA" id="ARBA00022801"/>
    </source>
</evidence>
<dbReference type="GO" id="GO:0005737">
    <property type="term" value="C:cytoplasm"/>
    <property type="evidence" value="ECO:0007669"/>
    <property type="project" value="UniProtKB-SubCell"/>
</dbReference>
<keyword evidence="5" id="KW-0378">Hydrolase</keyword>
<evidence type="ECO:0000256" key="3">
    <source>
        <dbReference type="ARBA" id="ARBA00022490"/>
    </source>
</evidence>
<dbReference type="InterPro" id="IPR027417">
    <property type="entry name" value="P-loop_NTPase"/>
</dbReference>
<organism evidence="11 12">
    <name type="scientific">Halobacillus karajensis</name>
    <dbReference type="NCBI Taxonomy" id="195088"/>
    <lineage>
        <taxon>Bacteria</taxon>
        <taxon>Bacillati</taxon>
        <taxon>Bacillota</taxon>
        <taxon>Bacilli</taxon>
        <taxon>Bacillales</taxon>
        <taxon>Bacillaceae</taxon>
        <taxon>Halobacillus</taxon>
    </lineage>
</organism>
<reference evidence="12" key="1">
    <citation type="submission" date="2014-03" db="EMBL/GenBank/DDBJ databases">
        <authorList>
            <person name="Urmite Genomes U."/>
        </authorList>
    </citation>
    <scope>NUCLEOTIDE SEQUENCE [LARGE SCALE GENOMIC DNA]</scope>
    <source>
        <strain evidence="12">HD-03</strain>
    </source>
</reference>
<sequence>MTVLKQSNLHTSQKKGVYEHPYYKSIIRRSLNYLSAGYPVHYTGPSGVGKTTLAIHVAKLIKRPVTLITGNKDLTNEDLIGAYRGYSRKKLNDNFIKTVRKIEENVTEDWVEGHLYEAVKNGHTVVYDEFTRSSPDTNNLFLSVLEERVLPLYGSKTKDSHLRVHPDFRMVFTSNTAEYIGVYDTQDALMDRMISIPLNFISMDAEIAVVMERTGVDRDKAEAVVRFIRNVNQSESGKGQDLSVRSSIMIADIAEKTGVPIEGKNESFQNLCMDITYFSLLSSTNDEKEARNRIIEQCKKI</sequence>
<evidence type="ECO:0000256" key="2">
    <source>
        <dbReference type="ARBA" id="ARBA00009417"/>
    </source>
</evidence>
<dbReference type="Proteomes" id="UP000028868">
    <property type="component" value="Unassembled WGS sequence"/>
</dbReference>
<dbReference type="SUPFAM" id="SSF52540">
    <property type="entry name" value="P-loop containing nucleoside triphosphate hydrolases"/>
    <property type="match status" value="1"/>
</dbReference>
<comment type="caution">
    <text evidence="11">The sequence shown here is derived from an EMBL/GenBank/DDBJ whole genome shotgun (WGS) entry which is preliminary data.</text>
</comment>
<reference evidence="11 12" key="2">
    <citation type="submission" date="2014-05" db="EMBL/GenBank/DDBJ databases">
        <title>Draft genome sequence of Halobacillus karajensis HK-03.</title>
        <authorList>
            <person name="Khelaifia S."/>
            <person name="Croce O."/>
            <person name="Lagier J.C."/>
            <person name="Raoult D."/>
        </authorList>
    </citation>
    <scope>NUCLEOTIDE SEQUENCE [LARGE SCALE GENOMIC DNA]</scope>
    <source>
        <strain evidence="11 12">HD-03</strain>
    </source>
</reference>
<accession>A0A024P2P3</accession>
<evidence type="ECO:0000259" key="10">
    <source>
        <dbReference type="SMART" id="SM00382"/>
    </source>
</evidence>
<dbReference type="GO" id="GO:0016887">
    <property type="term" value="F:ATP hydrolysis activity"/>
    <property type="evidence" value="ECO:0007669"/>
    <property type="project" value="InterPro"/>
</dbReference>
<name>A0A024P2P3_9BACI</name>
<gene>
    <name evidence="11" type="ORF">BN983_00973</name>
</gene>
<dbReference type="RefSeq" id="WP_035506195.1">
    <property type="nucleotide sequence ID" value="NZ_CCDH010000001.1"/>
</dbReference>
<dbReference type="SMART" id="SM00382">
    <property type="entry name" value="AAA"/>
    <property type="match status" value="1"/>
</dbReference>
<keyword evidence="7" id="KW-0304">Gas vesicle</keyword>
<dbReference type="GO" id="GO:0031411">
    <property type="term" value="C:gas vesicle"/>
    <property type="evidence" value="ECO:0007669"/>
    <property type="project" value="UniProtKB-SubCell"/>
</dbReference>
<dbReference type="EMBL" id="CCDI010000001">
    <property type="protein sequence ID" value="CDQ22758.1"/>
    <property type="molecule type" value="Genomic_DNA"/>
</dbReference>
<dbReference type="InterPro" id="IPR013462">
    <property type="entry name" value="Gas-vesicle_GvpN"/>
</dbReference>
<evidence type="ECO:0000256" key="7">
    <source>
        <dbReference type="ARBA" id="ARBA00022987"/>
    </source>
</evidence>
<dbReference type="CDD" id="cd00009">
    <property type="entry name" value="AAA"/>
    <property type="match status" value="1"/>
</dbReference>
<keyword evidence="12" id="KW-1185">Reference proteome</keyword>
<dbReference type="AlphaFoldDB" id="A0A024P2P3"/>
<dbReference type="PANTHER" id="PTHR42759:SF1">
    <property type="entry name" value="MAGNESIUM-CHELATASE SUBUNIT CHLD"/>
    <property type="match status" value="1"/>
</dbReference>
<keyword evidence="3" id="KW-0963">Cytoplasm</keyword>
<comment type="subcellular location">
    <subcellularLocation>
        <location evidence="1">Cytoplasm</location>
    </subcellularLocation>
    <subcellularLocation>
        <location evidence="8">Gas vesicle</location>
    </subcellularLocation>
</comment>
<dbReference type="InterPro" id="IPR011704">
    <property type="entry name" value="ATPase_dyneun-rel_AAA"/>
</dbReference>
<dbReference type="Pfam" id="PF07728">
    <property type="entry name" value="AAA_5"/>
    <property type="match status" value="1"/>
</dbReference>
<evidence type="ECO:0000256" key="6">
    <source>
        <dbReference type="ARBA" id="ARBA00022840"/>
    </source>
</evidence>
<dbReference type="Gene3D" id="3.40.50.300">
    <property type="entry name" value="P-loop containing nucleotide triphosphate hydrolases"/>
    <property type="match status" value="1"/>
</dbReference>
<evidence type="ECO:0000313" key="12">
    <source>
        <dbReference type="Proteomes" id="UP000028868"/>
    </source>
</evidence>
<dbReference type="GO" id="GO:0005524">
    <property type="term" value="F:ATP binding"/>
    <property type="evidence" value="ECO:0007669"/>
    <property type="project" value="UniProtKB-KW"/>
</dbReference>
<protein>
    <submittedName>
        <fullName evidence="11">Gas vesicle protein GvpN</fullName>
    </submittedName>
</protein>
<keyword evidence="4" id="KW-0547">Nucleotide-binding</keyword>
<proteinExistence type="inferred from homology"/>
<dbReference type="GO" id="GO:0031412">
    <property type="term" value="P:gas vesicle organization"/>
    <property type="evidence" value="ECO:0007669"/>
    <property type="project" value="InterPro"/>
</dbReference>
<keyword evidence="6" id="KW-0067">ATP-binding</keyword>
<evidence type="ECO:0000256" key="8">
    <source>
        <dbReference type="ARBA" id="ARBA00035108"/>
    </source>
</evidence>
<evidence type="ECO:0000256" key="1">
    <source>
        <dbReference type="ARBA" id="ARBA00004496"/>
    </source>
</evidence>